<evidence type="ECO:0000256" key="4">
    <source>
        <dbReference type="ARBA" id="ARBA00022723"/>
    </source>
</evidence>
<name>A0A250KR84_9GAMM</name>
<organism evidence="12 13">
    <name type="scientific">Methylocaldum marinum</name>
    <dbReference type="NCBI Taxonomy" id="1432792"/>
    <lineage>
        <taxon>Bacteria</taxon>
        <taxon>Pseudomonadati</taxon>
        <taxon>Pseudomonadota</taxon>
        <taxon>Gammaproteobacteria</taxon>
        <taxon>Methylococcales</taxon>
        <taxon>Methylococcaceae</taxon>
        <taxon>Methylocaldum</taxon>
    </lineage>
</organism>
<dbReference type="GO" id="GO:0016020">
    <property type="term" value="C:membrane"/>
    <property type="evidence" value="ECO:0007669"/>
    <property type="project" value="UniProtKB-SubCell"/>
</dbReference>
<evidence type="ECO:0000256" key="7">
    <source>
        <dbReference type="ARBA" id="ARBA00023136"/>
    </source>
</evidence>
<protein>
    <submittedName>
        <fullName evidence="12">Ubiquinol--cytochrome c reductase, cytochrome c1</fullName>
    </submittedName>
</protein>
<evidence type="ECO:0000256" key="6">
    <source>
        <dbReference type="ARBA" id="ARBA00023004"/>
    </source>
</evidence>
<dbReference type="KEGG" id="mmai:sS8_2104"/>
<dbReference type="AlphaFoldDB" id="A0A250KR84"/>
<feature type="transmembrane region" description="Helical" evidence="9">
    <location>
        <begin position="213"/>
        <end position="231"/>
    </location>
</feature>
<proteinExistence type="predicted"/>
<evidence type="ECO:0000313" key="12">
    <source>
        <dbReference type="EMBL" id="BBA34056.1"/>
    </source>
</evidence>
<evidence type="ECO:0000256" key="1">
    <source>
        <dbReference type="ARBA" id="ARBA00004370"/>
    </source>
</evidence>
<feature type="domain" description="Cytochrome c" evidence="11">
    <location>
        <begin position="36"/>
        <end position="203"/>
    </location>
</feature>
<evidence type="ECO:0000259" key="11">
    <source>
        <dbReference type="PROSITE" id="PS51007"/>
    </source>
</evidence>
<dbReference type="InterPro" id="IPR036909">
    <property type="entry name" value="Cyt_c-like_dom_sf"/>
</dbReference>
<dbReference type="EMBL" id="AP017928">
    <property type="protein sequence ID" value="BBA34056.1"/>
    <property type="molecule type" value="Genomic_DNA"/>
</dbReference>
<evidence type="ECO:0000313" key="13">
    <source>
        <dbReference type="Proteomes" id="UP000266313"/>
    </source>
</evidence>
<dbReference type="GO" id="GO:0046872">
    <property type="term" value="F:metal ion binding"/>
    <property type="evidence" value="ECO:0007669"/>
    <property type="project" value="UniProtKB-KW"/>
</dbReference>
<sequence length="240" mass="27282">MRSAFGIILLLFSFAATAVDPTKPLEDADVDIFDSDSVRRGAGLFANYCMGCHSVKQIRYSRIAKDLELDEDTVRREFMFGEAKIHDYLGTAMSKEDGENTFGVAPPDLSLVVRARGADWVYSYLKGFYTDPKRPFGTNNLISRDVAMPNVLWKLQGTQEPVIKRIDGVDTVVDVRPVQKGEMTRQEFDQALTDIVNFLAYVAEPSKLERLPLGKYIILFLIVLAVIMYRLKKEYWKNIH</sequence>
<keyword evidence="6 8" id="KW-0408">Iron</keyword>
<dbReference type="GO" id="GO:0020037">
    <property type="term" value="F:heme binding"/>
    <property type="evidence" value="ECO:0007669"/>
    <property type="project" value="InterPro"/>
</dbReference>
<dbReference type="Pfam" id="PF02167">
    <property type="entry name" value="Cytochrom_C1"/>
    <property type="match status" value="2"/>
</dbReference>
<dbReference type="GO" id="GO:0009055">
    <property type="term" value="F:electron transfer activity"/>
    <property type="evidence" value="ECO:0007669"/>
    <property type="project" value="InterPro"/>
</dbReference>
<feature type="chain" id="PRO_5013055292" evidence="10">
    <location>
        <begin position="19"/>
        <end position="240"/>
    </location>
</feature>
<feature type="signal peptide" evidence="10">
    <location>
        <begin position="1"/>
        <end position="18"/>
    </location>
</feature>
<keyword evidence="7 9" id="KW-0472">Membrane</keyword>
<evidence type="ECO:0000256" key="3">
    <source>
        <dbReference type="ARBA" id="ARBA00022692"/>
    </source>
</evidence>
<comment type="cofactor">
    <cofactor evidence="8">
        <name>heme c</name>
        <dbReference type="ChEBI" id="CHEBI:61717"/>
    </cofactor>
    <text evidence="8">Binds 1 heme c group covalently per subunit.</text>
</comment>
<evidence type="ECO:0000256" key="2">
    <source>
        <dbReference type="ARBA" id="ARBA00022617"/>
    </source>
</evidence>
<keyword evidence="3 9" id="KW-0812">Transmembrane</keyword>
<evidence type="ECO:0000256" key="10">
    <source>
        <dbReference type="SAM" id="SignalP"/>
    </source>
</evidence>
<feature type="binding site" description="covalent" evidence="8">
    <location>
        <position position="49"/>
    </location>
    <ligand>
        <name>heme c</name>
        <dbReference type="ChEBI" id="CHEBI:61717"/>
    </ligand>
</feature>
<comment type="subcellular location">
    <subcellularLocation>
        <location evidence="1">Membrane</location>
    </subcellularLocation>
</comment>
<feature type="binding site" description="covalent" evidence="8">
    <location>
        <position position="52"/>
    </location>
    <ligand>
        <name>heme c</name>
        <dbReference type="ChEBI" id="CHEBI:61717"/>
    </ligand>
</feature>
<reference evidence="12 13" key="1">
    <citation type="submission" date="2016-12" db="EMBL/GenBank/DDBJ databases">
        <title>Genome sequencing of Methylocaldum marinum.</title>
        <authorList>
            <person name="Takeuchi M."/>
            <person name="Kamagata Y."/>
            <person name="Hiraoka S."/>
            <person name="Oshima K."/>
            <person name="Hattori M."/>
            <person name="Iwasaki W."/>
        </authorList>
    </citation>
    <scope>NUCLEOTIDE SEQUENCE [LARGE SCALE GENOMIC DNA]</scope>
    <source>
        <strain evidence="12 13">S8</strain>
    </source>
</reference>
<keyword evidence="5 9" id="KW-1133">Transmembrane helix</keyword>
<evidence type="ECO:0000256" key="5">
    <source>
        <dbReference type="ARBA" id="ARBA00022989"/>
    </source>
</evidence>
<accession>A0A250KR84</accession>
<dbReference type="InterPro" id="IPR002326">
    <property type="entry name" value="Cyt_c1"/>
</dbReference>
<gene>
    <name evidence="12" type="ORF">sS8_2104</name>
</gene>
<feature type="binding site" description="covalent" evidence="8">
    <location>
        <position position="53"/>
    </location>
    <ligand>
        <name>heme c</name>
        <dbReference type="ChEBI" id="CHEBI:61717"/>
    </ligand>
</feature>
<keyword evidence="2 8" id="KW-0349">Heme</keyword>
<keyword evidence="10" id="KW-0732">Signal</keyword>
<dbReference type="Proteomes" id="UP000266313">
    <property type="component" value="Chromosome"/>
</dbReference>
<dbReference type="InterPro" id="IPR009056">
    <property type="entry name" value="Cyt_c-like_dom"/>
</dbReference>
<dbReference type="Gene3D" id="1.10.760.10">
    <property type="entry name" value="Cytochrome c-like domain"/>
    <property type="match status" value="1"/>
</dbReference>
<dbReference type="PROSITE" id="PS51007">
    <property type="entry name" value="CYTC"/>
    <property type="match status" value="1"/>
</dbReference>
<dbReference type="OrthoDB" id="9798864at2"/>
<dbReference type="RefSeq" id="WP_119629542.1">
    <property type="nucleotide sequence ID" value="NZ_AP017928.1"/>
</dbReference>
<dbReference type="PANTHER" id="PTHR10266">
    <property type="entry name" value="CYTOCHROME C1"/>
    <property type="match status" value="1"/>
</dbReference>
<dbReference type="SUPFAM" id="SSF46626">
    <property type="entry name" value="Cytochrome c"/>
    <property type="match status" value="1"/>
</dbReference>
<evidence type="ECO:0000256" key="8">
    <source>
        <dbReference type="PIRSR" id="PIRSR602326-1"/>
    </source>
</evidence>
<dbReference type="PANTHER" id="PTHR10266:SF3">
    <property type="entry name" value="CYTOCHROME C1, HEME PROTEIN, MITOCHONDRIAL"/>
    <property type="match status" value="1"/>
</dbReference>
<keyword evidence="4 8" id="KW-0479">Metal-binding</keyword>
<keyword evidence="13" id="KW-1185">Reference proteome</keyword>
<evidence type="ECO:0000256" key="9">
    <source>
        <dbReference type="SAM" id="Phobius"/>
    </source>
</evidence>